<dbReference type="InterPro" id="IPR013815">
    <property type="entry name" value="ATP_grasp_subdomain_1"/>
</dbReference>
<comment type="cofactor">
    <cofactor evidence="2">
        <name>Mg(2+)</name>
        <dbReference type="ChEBI" id="CHEBI:18420"/>
    </cofactor>
</comment>
<dbReference type="Pfam" id="PF02843">
    <property type="entry name" value="GARS_C"/>
    <property type="match status" value="1"/>
</dbReference>
<name>D7CL05_SYNLT</name>
<dbReference type="EC" id="6.3.4.13" evidence="4 14"/>
<dbReference type="SUPFAM" id="SSF52440">
    <property type="entry name" value="PreATP-grasp domain"/>
    <property type="match status" value="1"/>
</dbReference>
<dbReference type="Gene3D" id="3.90.600.10">
    <property type="entry name" value="Phosphoribosylglycinamide synthetase, C-terminal domain"/>
    <property type="match status" value="1"/>
</dbReference>
<dbReference type="NCBIfam" id="TIGR00877">
    <property type="entry name" value="purD"/>
    <property type="match status" value="1"/>
</dbReference>
<dbReference type="RefSeq" id="WP_013174792.1">
    <property type="nucleotide sequence ID" value="NC_014220.1"/>
</dbReference>
<comment type="catalytic activity">
    <reaction evidence="14">
        <text>5-phospho-beta-D-ribosylamine + glycine + ATP = N(1)-(5-phospho-beta-D-ribosyl)glycinamide + ADP + phosphate + H(+)</text>
        <dbReference type="Rhea" id="RHEA:17453"/>
        <dbReference type="ChEBI" id="CHEBI:15378"/>
        <dbReference type="ChEBI" id="CHEBI:30616"/>
        <dbReference type="ChEBI" id="CHEBI:43474"/>
        <dbReference type="ChEBI" id="CHEBI:57305"/>
        <dbReference type="ChEBI" id="CHEBI:58681"/>
        <dbReference type="ChEBI" id="CHEBI:143788"/>
        <dbReference type="ChEBI" id="CHEBI:456216"/>
        <dbReference type="EC" id="6.3.4.13"/>
    </reaction>
</comment>
<dbReference type="HAMAP" id="MF_00138">
    <property type="entry name" value="GARS"/>
    <property type="match status" value="1"/>
</dbReference>
<dbReference type="EMBL" id="CP002048">
    <property type="protein sequence ID" value="ADI01390.1"/>
    <property type="molecule type" value="Genomic_DNA"/>
</dbReference>
<dbReference type="InterPro" id="IPR020560">
    <property type="entry name" value="PRibGlycinamide_synth_C-dom"/>
</dbReference>
<dbReference type="UniPathway" id="UPA00074">
    <property type="reaction ID" value="UER00125"/>
</dbReference>
<dbReference type="PROSITE" id="PS50975">
    <property type="entry name" value="ATP_GRASP"/>
    <property type="match status" value="1"/>
</dbReference>
<dbReference type="InterPro" id="IPR020559">
    <property type="entry name" value="PRibGlycinamide_synth_CS"/>
</dbReference>
<dbReference type="FunFam" id="3.30.1490.20:FF:000006">
    <property type="entry name" value="phosphoribosylamine--glycine ligase, chloroplastic-like"/>
    <property type="match status" value="1"/>
</dbReference>
<dbReference type="SMART" id="SM01210">
    <property type="entry name" value="GARS_C"/>
    <property type="match status" value="1"/>
</dbReference>
<sequence>MGKKVLVVGSGGREHALVWKLALSPDVEKIYAAPGNAGIAEQAECVAINPTDIRGLMQFVLEKGIDLTVVGPEAPLMAGIVDAFQAEGLKVFGPSTRAARIEGSKVFSKNLMHKYGVPTAEYRVFERIEEAAAYTRDRMKEPGLRLVVKADGLAAGKGVVVAENQEEALEALEQAMVHKVFGSAGDRVVVEECLYGEEVSVFALVDGEEVVFLAAAQDHKRVFDHDQGPNTGGMGAYSPAPVYTPELHRVVMRDILVPTARAMVAEGIPYRGVLYAGLMVTDRGPMVLEFNARFGDPETQVVIPLMDTDIFPALEAVATGNLKQAEVTFSDEACVCVVLASAGYPGSYARGHEITGLQELSPDILVFHAGTAKTADGRLVTDGGRVLGIVARRPDIKSAIDQVYKEIPKVHFEGVHYRRDIGYRALKR</sequence>
<keyword evidence="9 15" id="KW-0067">ATP-binding</keyword>
<dbReference type="InterPro" id="IPR020562">
    <property type="entry name" value="PRibGlycinamide_synth_N"/>
</dbReference>
<evidence type="ECO:0000256" key="6">
    <source>
        <dbReference type="ARBA" id="ARBA00022723"/>
    </source>
</evidence>
<dbReference type="PANTHER" id="PTHR43472:SF1">
    <property type="entry name" value="PHOSPHORIBOSYLAMINE--GLYCINE LIGASE, CHLOROPLASTIC"/>
    <property type="match status" value="1"/>
</dbReference>
<evidence type="ECO:0000313" key="18">
    <source>
        <dbReference type="Proteomes" id="UP000000378"/>
    </source>
</evidence>
<dbReference type="InterPro" id="IPR016185">
    <property type="entry name" value="PreATP-grasp_dom_sf"/>
</dbReference>
<comment type="similarity">
    <text evidence="11 14">Belongs to the GARS family.</text>
</comment>
<evidence type="ECO:0000313" key="17">
    <source>
        <dbReference type="EMBL" id="ADI01390.1"/>
    </source>
</evidence>
<comment type="cofactor">
    <cofactor evidence="1">
        <name>Mn(2+)</name>
        <dbReference type="ChEBI" id="CHEBI:29035"/>
    </cofactor>
</comment>
<dbReference type="SUPFAM" id="SSF56059">
    <property type="entry name" value="Glutathione synthetase ATP-binding domain-like"/>
    <property type="match status" value="1"/>
</dbReference>
<dbReference type="Gene3D" id="3.30.1490.20">
    <property type="entry name" value="ATP-grasp fold, A domain"/>
    <property type="match status" value="1"/>
</dbReference>
<dbReference type="PROSITE" id="PS00184">
    <property type="entry name" value="GARS"/>
    <property type="match status" value="1"/>
</dbReference>
<dbReference type="FunFam" id="3.90.600.10:FF:000001">
    <property type="entry name" value="Trifunctional purine biosynthetic protein adenosine-3"/>
    <property type="match status" value="1"/>
</dbReference>
<reference evidence="17 18" key="2">
    <citation type="journal article" date="2010" name="Stand. Genomic Sci.">
        <title>Complete genome sequence of Syntrophothermus lipocalidus type strain (TGB-C1).</title>
        <authorList>
            <person name="Djao O.D."/>
            <person name="Zhang X."/>
            <person name="Lucas S."/>
            <person name="Lapidus A."/>
            <person name="Del Rio T.G."/>
            <person name="Nolan M."/>
            <person name="Tice H."/>
            <person name="Cheng J.F."/>
            <person name="Han C."/>
            <person name="Tapia R."/>
            <person name="Goodwin L."/>
            <person name="Pitluck S."/>
            <person name="Liolios K."/>
            <person name="Ivanova N."/>
            <person name="Mavromatis K."/>
            <person name="Mikhailova N."/>
            <person name="Ovchinnikova G."/>
            <person name="Pati A."/>
            <person name="Brambilla E."/>
            <person name="Chen A."/>
            <person name="Palaniappan K."/>
            <person name="Land M."/>
            <person name="Hauser L."/>
            <person name="Chang Y.J."/>
            <person name="Jeffries C.D."/>
            <person name="Rohde M."/>
            <person name="Sikorski J."/>
            <person name="Spring S."/>
            <person name="Goker M."/>
            <person name="Detter J.C."/>
            <person name="Woyke T."/>
            <person name="Bristow J."/>
            <person name="Eisen J.A."/>
            <person name="Markowitz V."/>
            <person name="Hugenholtz P."/>
            <person name="Kyrpides N.C."/>
            <person name="Klenk H.P."/>
        </authorList>
    </citation>
    <scope>NUCLEOTIDE SEQUENCE [LARGE SCALE GENOMIC DNA]</scope>
    <source>
        <strain evidence="18">DSM 12680 / TGB-C1</strain>
    </source>
</reference>
<evidence type="ECO:0000256" key="12">
    <source>
        <dbReference type="ARBA" id="ARBA00042242"/>
    </source>
</evidence>
<comment type="pathway">
    <text evidence="3 14">Purine metabolism; IMP biosynthesis via de novo pathway; N(1)-(5-phospho-D-ribosyl)glycinamide from 5-phospho-alpha-D-ribose 1-diphosphate: step 2/2.</text>
</comment>
<dbReference type="SUPFAM" id="SSF51246">
    <property type="entry name" value="Rudiment single hybrid motif"/>
    <property type="match status" value="1"/>
</dbReference>
<protein>
    <recommendedName>
        <fullName evidence="4 14">Phosphoribosylamine--glycine ligase</fullName>
        <ecNumber evidence="4 14">6.3.4.13</ecNumber>
    </recommendedName>
    <alternativeName>
        <fullName evidence="14">GARS</fullName>
    </alternativeName>
    <alternativeName>
        <fullName evidence="12 14">Glycinamide ribonucleotide synthetase</fullName>
    </alternativeName>
    <alternativeName>
        <fullName evidence="13 14">Phosphoribosylglycinamide synthetase</fullName>
    </alternativeName>
</protein>
<dbReference type="eggNOG" id="COG0151">
    <property type="taxonomic scope" value="Bacteria"/>
</dbReference>
<dbReference type="InterPro" id="IPR000115">
    <property type="entry name" value="PRibGlycinamide_synth"/>
</dbReference>
<organism evidence="17 18">
    <name type="scientific">Syntrophothermus lipocalidus (strain DSM 12680 / TGB-C1)</name>
    <dbReference type="NCBI Taxonomy" id="643648"/>
    <lineage>
        <taxon>Bacteria</taxon>
        <taxon>Bacillati</taxon>
        <taxon>Bacillota</taxon>
        <taxon>Clostridia</taxon>
        <taxon>Eubacteriales</taxon>
        <taxon>Syntrophomonadaceae</taxon>
        <taxon>Syntrophothermus</taxon>
    </lineage>
</organism>
<dbReference type="GO" id="GO:0005524">
    <property type="term" value="F:ATP binding"/>
    <property type="evidence" value="ECO:0007669"/>
    <property type="project" value="UniProtKB-UniRule"/>
</dbReference>
<accession>D7CL05</accession>
<keyword evidence="18" id="KW-1185">Reference proteome</keyword>
<dbReference type="HOGENOM" id="CLU_027420_3_1_9"/>
<dbReference type="InterPro" id="IPR011761">
    <property type="entry name" value="ATP-grasp"/>
</dbReference>
<dbReference type="STRING" id="643648.Slip_0606"/>
<evidence type="ECO:0000256" key="8">
    <source>
        <dbReference type="ARBA" id="ARBA00022755"/>
    </source>
</evidence>
<dbReference type="GO" id="GO:0004637">
    <property type="term" value="F:phosphoribosylamine-glycine ligase activity"/>
    <property type="evidence" value="ECO:0007669"/>
    <property type="project" value="UniProtKB-UniRule"/>
</dbReference>
<evidence type="ECO:0000256" key="2">
    <source>
        <dbReference type="ARBA" id="ARBA00001946"/>
    </source>
</evidence>
<keyword evidence="6" id="KW-0479">Metal-binding</keyword>
<dbReference type="Proteomes" id="UP000000378">
    <property type="component" value="Chromosome"/>
</dbReference>
<keyword evidence="5 14" id="KW-0436">Ligase</keyword>
<dbReference type="PANTHER" id="PTHR43472">
    <property type="entry name" value="PHOSPHORIBOSYLAMINE--GLYCINE LIGASE"/>
    <property type="match status" value="1"/>
</dbReference>
<evidence type="ECO:0000256" key="7">
    <source>
        <dbReference type="ARBA" id="ARBA00022741"/>
    </source>
</evidence>
<dbReference type="GO" id="GO:0046872">
    <property type="term" value="F:metal ion binding"/>
    <property type="evidence" value="ECO:0007669"/>
    <property type="project" value="UniProtKB-KW"/>
</dbReference>
<dbReference type="SMART" id="SM01209">
    <property type="entry name" value="GARS_A"/>
    <property type="match status" value="1"/>
</dbReference>
<dbReference type="KEGG" id="slp:Slip_0606"/>
<evidence type="ECO:0000256" key="10">
    <source>
        <dbReference type="ARBA" id="ARBA00023211"/>
    </source>
</evidence>
<dbReference type="Gene3D" id="3.40.50.20">
    <property type="match status" value="1"/>
</dbReference>
<keyword evidence="8 14" id="KW-0658">Purine biosynthesis</keyword>
<proteinExistence type="inferred from homology"/>
<dbReference type="Pfam" id="PF02844">
    <property type="entry name" value="GARS_N"/>
    <property type="match status" value="1"/>
</dbReference>
<dbReference type="InterPro" id="IPR020561">
    <property type="entry name" value="PRibGlycinamid_synth_ATP-grasp"/>
</dbReference>
<dbReference type="Gene3D" id="3.30.470.20">
    <property type="entry name" value="ATP-grasp fold, B domain"/>
    <property type="match status" value="1"/>
</dbReference>
<evidence type="ECO:0000256" key="1">
    <source>
        <dbReference type="ARBA" id="ARBA00001936"/>
    </source>
</evidence>
<dbReference type="FunFam" id="3.30.470.20:FF:000018">
    <property type="entry name" value="Trifunctional purine biosynthetic protein adenosine-3"/>
    <property type="match status" value="1"/>
</dbReference>
<feature type="domain" description="ATP-grasp" evidence="16">
    <location>
        <begin position="109"/>
        <end position="319"/>
    </location>
</feature>
<evidence type="ECO:0000256" key="3">
    <source>
        <dbReference type="ARBA" id="ARBA00005174"/>
    </source>
</evidence>
<dbReference type="InterPro" id="IPR011054">
    <property type="entry name" value="Rudment_hybrid_motif"/>
</dbReference>
<dbReference type="AlphaFoldDB" id="D7CL05"/>
<gene>
    <name evidence="14" type="primary">purD</name>
    <name evidence="17" type="ordered locus">Slip_0606</name>
</gene>
<keyword evidence="7 15" id="KW-0547">Nucleotide-binding</keyword>
<dbReference type="GO" id="GO:0006189">
    <property type="term" value="P:'de novo' IMP biosynthetic process"/>
    <property type="evidence" value="ECO:0007669"/>
    <property type="project" value="UniProtKB-UniRule"/>
</dbReference>
<dbReference type="GO" id="GO:0009113">
    <property type="term" value="P:purine nucleobase biosynthetic process"/>
    <property type="evidence" value="ECO:0007669"/>
    <property type="project" value="InterPro"/>
</dbReference>
<evidence type="ECO:0000256" key="5">
    <source>
        <dbReference type="ARBA" id="ARBA00022598"/>
    </source>
</evidence>
<evidence type="ECO:0000256" key="9">
    <source>
        <dbReference type="ARBA" id="ARBA00022840"/>
    </source>
</evidence>
<evidence type="ECO:0000256" key="13">
    <source>
        <dbReference type="ARBA" id="ARBA00042864"/>
    </source>
</evidence>
<dbReference type="FunFam" id="3.40.50.20:FF:000006">
    <property type="entry name" value="Phosphoribosylamine--glycine ligase, chloroplastic"/>
    <property type="match status" value="1"/>
</dbReference>
<dbReference type="Pfam" id="PF01071">
    <property type="entry name" value="GARS_A"/>
    <property type="match status" value="1"/>
</dbReference>
<evidence type="ECO:0000259" key="16">
    <source>
        <dbReference type="PROSITE" id="PS50975"/>
    </source>
</evidence>
<evidence type="ECO:0000256" key="14">
    <source>
        <dbReference type="HAMAP-Rule" id="MF_00138"/>
    </source>
</evidence>
<evidence type="ECO:0000256" key="15">
    <source>
        <dbReference type="PROSITE-ProRule" id="PRU00409"/>
    </source>
</evidence>
<reference evidence="18" key="1">
    <citation type="journal article" date="2010" name="Stand. Genomic Sci.">
        <title>Complete genome sequence of Syntrophothermus lipocalidus type strain (TGB-C1T).</title>
        <authorList>
            <consortium name="US DOE Joint Genome Institute (JGI-PGF)"/>
            <person name="Djao O."/>
            <person name="Zhang X."/>
            <person name="Lucas S."/>
            <person name="Lapidus A."/>
            <person name="Glavina Del Rio T."/>
            <person name="Nolan M."/>
            <person name="Tice H."/>
            <person name="Cheng J."/>
            <person name="Han C."/>
            <person name="Tapia R."/>
            <person name="Goodwin L."/>
            <person name="Pitluck S."/>
            <person name="Liolios K."/>
            <person name="Ivanova N."/>
            <person name="Mavromatis K."/>
            <person name="Mikhailova N."/>
            <person name="Ovchinnikova G."/>
            <person name="Pati A."/>
            <person name="Brambilla E."/>
            <person name="Chen A."/>
            <person name="Palaniappan K."/>
            <person name="Land M."/>
            <person name="Hauser L."/>
            <person name="Chang Y."/>
            <person name="Jeffries C."/>
            <person name="Rohde M."/>
            <person name="Sikorski J."/>
            <person name="Spring S."/>
            <person name="Goker M."/>
            <person name="Detter J."/>
            <person name="Woyke T."/>
            <person name="Bristow J."/>
            <person name="Eisen J."/>
            <person name="Markowitz V."/>
            <person name="Hugenholtz P."/>
            <person name="Kyrpides N."/>
            <person name="Klenk H."/>
        </authorList>
    </citation>
    <scope>NUCLEOTIDE SEQUENCE [LARGE SCALE GENOMIC DNA]</scope>
    <source>
        <strain evidence="18">DSM 12680 / TGB-C1</strain>
    </source>
</reference>
<evidence type="ECO:0000256" key="4">
    <source>
        <dbReference type="ARBA" id="ARBA00013255"/>
    </source>
</evidence>
<dbReference type="OrthoDB" id="9807240at2"/>
<keyword evidence="10" id="KW-0464">Manganese</keyword>
<evidence type="ECO:0000256" key="11">
    <source>
        <dbReference type="ARBA" id="ARBA00038345"/>
    </source>
</evidence>
<dbReference type="InterPro" id="IPR037123">
    <property type="entry name" value="PRibGlycinamide_synth_C_sf"/>
</dbReference>